<dbReference type="Gene3D" id="3.40.50.2000">
    <property type="entry name" value="Glycogen Phosphorylase B"/>
    <property type="match status" value="1"/>
</dbReference>
<name>A0A0G0XKG1_9BACT</name>
<comment type="similarity">
    <text evidence="1">Belongs to the UDP-N-acetylglucosamine 2-epimerase family.</text>
</comment>
<sequence length="73" mass="8284">MPSFGKPVLVVRNETERIEGLLKGWSIMTGYDKNKIVTSFESLKKWHNPGGGNPYGNGKAAIRIARYINEYFH</sequence>
<dbReference type="Pfam" id="PF02350">
    <property type="entry name" value="Epimerase_2"/>
    <property type="match status" value="1"/>
</dbReference>
<dbReference type="InterPro" id="IPR003331">
    <property type="entry name" value="UDP_GlcNAc_Epimerase_2_dom"/>
</dbReference>
<evidence type="ECO:0000313" key="4">
    <source>
        <dbReference type="Proteomes" id="UP000034854"/>
    </source>
</evidence>
<dbReference type="EMBL" id="LCAG01000001">
    <property type="protein sequence ID" value="KKR88142.1"/>
    <property type="molecule type" value="Genomic_DNA"/>
</dbReference>
<feature type="domain" description="UDP-N-acetylglucosamine 2-epimerase" evidence="2">
    <location>
        <begin position="2"/>
        <end position="68"/>
    </location>
</feature>
<comment type="caution">
    <text evidence="3">The sequence shown here is derived from an EMBL/GenBank/DDBJ whole genome shotgun (WGS) entry which is preliminary data.</text>
</comment>
<dbReference type="AlphaFoldDB" id="A0A0G0XKG1"/>
<reference evidence="3 4" key="1">
    <citation type="journal article" date="2015" name="Nature">
        <title>rRNA introns, odd ribosomes, and small enigmatic genomes across a large radiation of phyla.</title>
        <authorList>
            <person name="Brown C.T."/>
            <person name="Hug L.A."/>
            <person name="Thomas B.C."/>
            <person name="Sharon I."/>
            <person name="Castelle C.J."/>
            <person name="Singh A."/>
            <person name="Wilkins M.J."/>
            <person name="Williams K.H."/>
            <person name="Banfield J.F."/>
        </authorList>
    </citation>
    <scope>NUCLEOTIDE SEQUENCE [LARGE SCALE GENOMIC DNA]</scope>
</reference>
<dbReference type="Proteomes" id="UP000034854">
    <property type="component" value="Unassembled WGS sequence"/>
</dbReference>
<accession>A0A0G0XKG1</accession>
<keyword evidence="1" id="KW-0413">Isomerase</keyword>
<organism evidence="3 4">
    <name type="scientific">Candidatus Curtissbacteria bacterium GW2011_GWA1_41_11</name>
    <dbReference type="NCBI Taxonomy" id="1618409"/>
    <lineage>
        <taxon>Bacteria</taxon>
        <taxon>Candidatus Curtissiibacteriota</taxon>
    </lineage>
</organism>
<gene>
    <name evidence="3" type="ORF">UU34_C0001G0139</name>
</gene>
<proteinExistence type="inferred from homology"/>
<evidence type="ECO:0000256" key="1">
    <source>
        <dbReference type="RuleBase" id="RU003513"/>
    </source>
</evidence>
<evidence type="ECO:0000313" key="3">
    <source>
        <dbReference type="EMBL" id="KKR88142.1"/>
    </source>
</evidence>
<dbReference type="SUPFAM" id="SSF53756">
    <property type="entry name" value="UDP-Glycosyltransferase/glycogen phosphorylase"/>
    <property type="match status" value="1"/>
</dbReference>
<protein>
    <submittedName>
        <fullName evidence="3">UDP-N-acetylglucosamine 2-epimerase</fullName>
    </submittedName>
</protein>
<dbReference type="GO" id="GO:0016853">
    <property type="term" value="F:isomerase activity"/>
    <property type="evidence" value="ECO:0007669"/>
    <property type="project" value="UniProtKB-KW"/>
</dbReference>
<evidence type="ECO:0000259" key="2">
    <source>
        <dbReference type="Pfam" id="PF02350"/>
    </source>
</evidence>